<evidence type="ECO:0000313" key="2">
    <source>
        <dbReference type="Proteomes" id="UP001057561"/>
    </source>
</evidence>
<protein>
    <submittedName>
        <fullName evidence="1">Uncharacterized protein</fullName>
    </submittedName>
</protein>
<gene>
    <name evidence="1" type="ORF">NG743_12600</name>
</gene>
<accession>A0ABY5M0F3</accession>
<sequence length="59" mass="6600">MRIVIIITQKGVNVTNFGENILKSNLLLALVTRSRGYTDKTHLRGFQTFDFSLVHAGGH</sequence>
<dbReference type="Proteomes" id="UP001057561">
    <property type="component" value="Chromosome"/>
</dbReference>
<proteinExistence type="predicted"/>
<organism evidence="1 2">
    <name type="scientific">Dolichospermum heterosporum TAC447</name>
    <dbReference type="NCBI Taxonomy" id="747523"/>
    <lineage>
        <taxon>Bacteria</taxon>
        <taxon>Bacillati</taxon>
        <taxon>Cyanobacteriota</taxon>
        <taxon>Cyanophyceae</taxon>
        <taxon>Nostocales</taxon>
        <taxon>Aphanizomenonaceae</taxon>
        <taxon>Dolichospermum</taxon>
        <taxon>Dolichospermum heterosporum</taxon>
    </lineage>
</organism>
<dbReference type="RefSeq" id="WP_035082542.1">
    <property type="nucleotide sequence ID" value="NZ_CP099464.1"/>
</dbReference>
<dbReference type="EMBL" id="CP099464">
    <property type="protein sequence ID" value="UUO17748.1"/>
    <property type="molecule type" value="Genomic_DNA"/>
</dbReference>
<reference evidence="1" key="1">
    <citation type="submission" date="2022-06" db="EMBL/GenBank/DDBJ databases">
        <title>Nostosin G and Spiroidesin B from the Cyanobacterium Dolichospermum sp. NIES-1697.</title>
        <authorList>
            <person name="Phan C.-S."/>
            <person name="Mehjabin J.J."/>
            <person name="Anas A.R.J."/>
            <person name="Hayasaka M."/>
            <person name="Onoki R."/>
            <person name="Wang J."/>
            <person name="Umezawa T."/>
            <person name="Washio K."/>
            <person name="Morikawa M."/>
            <person name="Okino T."/>
        </authorList>
    </citation>
    <scope>NUCLEOTIDE SEQUENCE</scope>
    <source>
        <strain evidence="1">NIES-1697</strain>
    </source>
</reference>
<keyword evidence="2" id="KW-1185">Reference proteome</keyword>
<evidence type="ECO:0000313" key="1">
    <source>
        <dbReference type="EMBL" id="UUO17748.1"/>
    </source>
</evidence>
<name>A0ABY5M0F3_9CYAN</name>